<dbReference type="Proteomes" id="UP000094385">
    <property type="component" value="Unassembled WGS sequence"/>
</dbReference>
<dbReference type="SMART" id="SM00906">
    <property type="entry name" value="Fungal_trans"/>
    <property type="match status" value="1"/>
</dbReference>
<evidence type="ECO:0000313" key="7">
    <source>
        <dbReference type="Proteomes" id="UP000094385"/>
    </source>
</evidence>
<dbReference type="Pfam" id="PF00172">
    <property type="entry name" value="Zn_clus"/>
    <property type="match status" value="1"/>
</dbReference>
<feature type="compositionally biased region" description="Polar residues" evidence="4">
    <location>
        <begin position="157"/>
        <end position="170"/>
    </location>
</feature>
<dbReference type="CDD" id="cd12148">
    <property type="entry name" value="fungal_TF_MHR"/>
    <property type="match status" value="1"/>
</dbReference>
<keyword evidence="3" id="KW-0539">Nucleus</keyword>
<evidence type="ECO:0000256" key="4">
    <source>
        <dbReference type="SAM" id="MobiDB-lite"/>
    </source>
</evidence>
<feature type="domain" description="Zn(2)-C6 fungal-type" evidence="5">
    <location>
        <begin position="18"/>
        <end position="49"/>
    </location>
</feature>
<feature type="region of interest" description="Disordered" evidence="4">
    <location>
        <begin position="157"/>
        <end position="206"/>
    </location>
</feature>
<dbReference type="InterPro" id="IPR001138">
    <property type="entry name" value="Zn2Cys6_DnaBD"/>
</dbReference>
<dbReference type="GO" id="GO:0008270">
    <property type="term" value="F:zinc ion binding"/>
    <property type="evidence" value="ECO:0007669"/>
    <property type="project" value="InterPro"/>
</dbReference>
<dbReference type="OrthoDB" id="2406834at2759"/>
<keyword evidence="2" id="KW-0479">Metal-binding</keyword>
<evidence type="ECO:0000259" key="5">
    <source>
        <dbReference type="PROSITE" id="PS50048"/>
    </source>
</evidence>
<dbReference type="EMBL" id="KV454289">
    <property type="protein sequence ID" value="ODQ76343.1"/>
    <property type="molecule type" value="Genomic_DNA"/>
</dbReference>
<evidence type="ECO:0000313" key="6">
    <source>
        <dbReference type="EMBL" id="ODQ76343.1"/>
    </source>
</evidence>
<dbReference type="Gene3D" id="4.10.240.10">
    <property type="entry name" value="Zn(2)-C6 fungal-type DNA-binding domain"/>
    <property type="match status" value="1"/>
</dbReference>
<dbReference type="GO" id="GO:0006351">
    <property type="term" value="P:DNA-templated transcription"/>
    <property type="evidence" value="ECO:0007669"/>
    <property type="project" value="InterPro"/>
</dbReference>
<keyword evidence="7" id="KW-1185">Reference proteome</keyword>
<protein>
    <recommendedName>
        <fullName evidence="5">Zn(2)-C6 fungal-type domain-containing protein</fullName>
    </recommendedName>
</protein>
<dbReference type="PANTHER" id="PTHR31001:SF87">
    <property type="entry name" value="COL-21"/>
    <property type="match status" value="1"/>
</dbReference>
<dbReference type="SMART" id="SM00066">
    <property type="entry name" value="GAL4"/>
    <property type="match status" value="1"/>
</dbReference>
<dbReference type="AlphaFoldDB" id="A0A1E3QF70"/>
<accession>A0A1E3QF70</accession>
<dbReference type="GO" id="GO:0000981">
    <property type="term" value="F:DNA-binding transcription factor activity, RNA polymerase II-specific"/>
    <property type="evidence" value="ECO:0007669"/>
    <property type="project" value="InterPro"/>
</dbReference>
<feature type="region of interest" description="Disordered" evidence="4">
    <location>
        <begin position="718"/>
        <end position="757"/>
    </location>
</feature>
<sequence length="848" mass="95067">MLPVSHRTRLTKKTRVVSCTECHRRKQKCDRESPCNQCILRKVENLCRYANENRRKRPNQTSSNPSISTRSAPAIVPLAQPTSGNPVPTLHLQSTASQLRPYQQSYHSSSDHVSPFYAAAAAGIPTHSVAGTGSSSNFETSDAAAQIVALAQHYNEPPTSYQQPHQSLLPYSSGGASDPGSVSTPSDGADDDDYESGSNASDDERHDTADLVDSLGYFQTARSSVAQDIRELNPEIAEFPEKFATGDSAAVSDRRPSLVPKTKLPAVNRLLRTLPLRPYADLLIQIFFQQANLYQVVNEVKFWEDVRAWWEHYDRTTWDAVETACLMFRVLATALYFIPQENMETIKQIDSSIDILARDYHAVAVELADMLPDSYGKVVEYVLRAAWYKYDLRMKDSWYCIGQAIRMAQEINLHVEPLNQAPTFDREKRRRLWWLLYYWDRCMALTLSRPLMIADDACKIPMPLDLPDDCYYPTVRPAPPITPYTVRLISFRLGQLMSSLDSDPQGLFENLSSFVAALPPYYRPQDPDTSLDETHSFLASHRNSLAATICMVCCAVYRRQATIPNPMSFCLRLLRACEDQFKSIQKHQFRQFSNVYWNLEPAVLICRDILREIDGSSLAQRNFWIVGNHVRDNGIGTEGAEQGEWNAWICLEAAEGAVFRLRKISENNKLAGNAYKVLKALVAKVRIELNASKVLGSIEDVAGDGSRGSLFEANGITEEPNQYRHYSEQKQQYQHDQSNGQSQGLQNLRTSNSHSRVSGIERVTNISSQQSSPYSIENGNQTYDNNYVTTSLPTLAQPNEKSHLGQNQTAVSLTHFSLDCFHDRGDNGLNLSSLLAGGGSALFGALES</sequence>
<dbReference type="InterPro" id="IPR007219">
    <property type="entry name" value="XnlR_reg_dom"/>
</dbReference>
<dbReference type="InterPro" id="IPR036864">
    <property type="entry name" value="Zn2-C6_fun-type_DNA-bd_sf"/>
</dbReference>
<evidence type="ECO:0000256" key="1">
    <source>
        <dbReference type="ARBA" id="ARBA00004123"/>
    </source>
</evidence>
<dbReference type="PROSITE" id="PS00463">
    <property type="entry name" value="ZN2_CY6_FUNGAL_1"/>
    <property type="match status" value="1"/>
</dbReference>
<dbReference type="Pfam" id="PF04082">
    <property type="entry name" value="Fungal_trans"/>
    <property type="match status" value="1"/>
</dbReference>
<proteinExistence type="predicted"/>
<comment type="subcellular location">
    <subcellularLocation>
        <location evidence="1">Nucleus</location>
    </subcellularLocation>
</comment>
<evidence type="ECO:0000256" key="3">
    <source>
        <dbReference type="ARBA" id="ARBA00023242"/>
    </source>
</evidence>
<organism evidence="6 7">
    <name type="scientific">Lipomyces starkeyi NRRL Y-11557</name>
    <dbReference type="NCBI Taxonomy" id="675824"/>
    <lineage>
        <taxon>Eukaryota</taxon>
        <taxon>Fungi</taxon>
        <taxon>Dikarya</taxon>
        <taxon>Ascomycota</taxon>
        <taxon>Saccharomycotina</taxon>
        <taxon>Lipomycetes</taxon>
        <taxon>Lipomycetales</taxon>
        <taxon>Lipomycetaceae</taxon>
        <taxon>Lipomyces</taxon>
    </lineage>
</organism>
<evidence type="ECO:0000256" key="2">
    <source>
        <dbReference type="ARBA" id="ARBA00022723"/>
    </source>
</evidence>
<reference evidence="6 7" key="1">
    <citation type="journal article" date="2016" name="Proc. Natl. Acad. Sci. U.S.A.">
        <title>Comparative genomics of biotechnologically important yeasts.</title>
        <authorList>
            <person name="Riley R."/>
            <person name="Haridas S."/>
            <person name="Wolfe K.H."/>
            <person name="Lopes M.R."/>
            <person name="Hittinger C.T."/>
            <person name="Goeker M."/>
            <person name="Salamov A.A."/>
            <person name="Wisecaver J.H."/>
            <person name="Long T.M."/>
            <person name="Calvey C.H."/>
            <person name="Aerts A.L."/>
            <person name="Barry K.W."/>
            <person name="Choi C."/>
            <person name="Clum A."/>
            <person name="Coughlan A.Y."/>
            <person name="Deshpande S."/>
            <person name="Douglass A.P."/>
            <person name="Hanson S.J."/>
            <person name="Klenk H.-P."/>
            <person name="LaButti K.M."/>
            <person name="Lapidus A."/>
            <person name="Lindquist E.A."/>
            <person name="Lipzen A.M."/>
            <person name="Meier-Kolthoff J.P."/>
            <person name="Ohm R.A."/>
            <person name="Otillar R.P."/>
            <person name="Pangilinan J.L."/>
            <person name="Peng Y."/>
            <person name="Rokas A."/>
            <person name="Rosa C.A."/>
            <person name="Scheuner C."/>
            <person name="Sibirny A.A."/>
            <person name="Slot J.C."/>
            <person name="Stielow J.B."/>
            <person name="Sun H."/>
            <person name="Kurtzman C.P."/>
            <person name="Blackwell M."/>
            <person name="Grigoriev I.V."/>
            <person name="Jeffries T.W."/>
        </authorList>
    </citation>
    <scope>NUCLEOTIDE SEQUENCE [LARGE SCALE GENOMIC DNA]</scope>
    <source>
        <strain evidence="6 7">NRRL Y-11557</strain>
    </source>
</reference>
<dbReference type="STRING" id="675824.A0A1E3QF70"/>
<feature type="compositionally biased region" description="Polar residues" evidence="4">
    <location>
        <begin position="729"/>
        <end position="756"/>
    </location>
</feature>
<dbReference type="CDD" id="cd00067">
    <property type="entry name" value="GAL4"/>
    <property type="match status" value="1"/>
</dbReference>
<dbReference type="InterPro" id="IPR050613">
    <property type="entry name" value="Sec_Metabolite_Reg"/>
</dbReference>
<dbReference type="GO" id="GO:0003677">
    <property type="term" value="F:DNA binding"/>
    <property type="evidence" value="ECO:0007669"/>
    <property type="project" value="InterPro"/>
</dbReference>
<dbReference type="PANTHER" id="PTHR31001">
    <property type="entry name" value="UNCHARACTERIZED TRANSCRIPTIONAL REGULATORY PROTEIN"/>
    <property type="match status" value="1"/>
</dbReference>
<dbReference type="GO" id="GO:0005634">
    <property type="term" value="C:nucleus"/>
    <property type="evidence" value="ECO:0007669"/>
    <property type="project" value="UniProtKB-SubCell"/>
</dbReference>
<gene>
    <name evidence="6" type="ORF">LIPSTDRAFT_67232</name>
</gene>
<dbReference type="SUPFAM" id="SSF57701">
    <property type="entry name" value="Zn2/Cys6 DNA-binding domain"/>
    <property type="match status" value="1"/>
</dbReference>
<name>A0A1E3QF70_LIPST</name>
<dbReference type="PROSITE" id="PS50048">
    <property type="entry name" value="ZN2_CY6_FUNGAL_2"/>
    <property type="match status" value="1"/>
</dbReference>